<dbReference type="AlphaFoldDB" id="A3VFS1"/>
<feature type="transmembrane region" description="Helical" evidence="1">
    <location>
        <begin position="187"/>
        <end position="209"/>
    </location>
</feature>
<organism evidence="2 3">
    <name type="scientific">Maritimibacter alkaliphilus HTCC2654</name>
    <dbReference type="NCBI Taxonomy" id="314271"/>
    <lineage>
        <taxon>Bacteria</taxon>
        <taxon>Pseudomonadati</taxon>
        <taxon>Pseudomonadota</taxon>
        <taxon>Alphaproteobacteria</taxon>
        <taxon>Rhodobacterales</taxon>
        <taxon>Roseobacteraceae</taxon>
        <taxon>Maritimibacter</taxon>
    </lineage>
</organism>
<proteinExistence type="predicted"/>
<keyword evidence="1" id="KW-0472">Membrane</keyword>
<feature type="transmembrane region" description="Helical" evidence="1">
    <location>
        <begin position="66"/>
        <end position="86"/>
    </location>
</feature>
<keyword evidence="1" id="KW-0812">Transmembrane</keyword>
<dbReference type="RefSeq" id="WP_008331816.1">
    <property type="nucleotide sequence ID" value="NZ_CH902578.1"/>
</dbReference>
<feature type="transmembrane region" description="Helical" evidence="1">
    <location>
        <begin position="221"/>
        <end position="241"/>
    </location>
</feature>
<gene>
    <name evidence="2" type="ORF">RB2654_11828</name>
</gene>
<feature type="transmembrane region" description="Helical" evidence="1">
    <location>
        <begin position="39"/>
        <end position="60"/>
    </location>
</feature>
<feature type="transmembrane region" description="Helical" evidence="1">
    <location>
        <begin position="6"/>
        <end position="27"/>
    </location>
</feature>
<evidence type="ECO:0000313" key="3">
    <source>
        <dbReference type="Proteomes" id="UP000002931"/>
    </source>
</evidence>
<keyword evidence="1" id="KW-1133">Transmembrane helix</keyword>
<dbReference type="STRING" id="314271.RB2654_11828"/>
<comment type="caution">
    <text evidence="2">The sequence shown here is derived from an EMBL/GenBank/DDBJ whole genome shotgun (WGS) entry which is preliminary data.</text>
</comment>
<evidence type="ECO:0000313" key="2">
    <source>
        <dbReference type="EMBL" id="EAQ13186.1"/>
    </source>
</evidence>
<keyword evidence="3" id="KW-1185">Reference proteome</keyword>
<dbReference type="OrthoDB" id="5766358at2"/>
<sequence length="242" mass="24776">MPDFILALLYGTAVGLMIPLGGALARIERLQPRWLEQEFRHSMIALAGGILVSAVAFVLVPDGLELLPLGPGLAAFFAGGALFALIERRRKARGRAANAQLSAMLTDFVPEAMALGALMATGSGNGALLALFIGAQNLPEAFNAFREMMAHGKRSAARVTGAFFALAAVGPIAAAVGFLFLSELPAVTGSIMLAAAGGILFLTFEDIAVKAHLKYSEAPSLAALAGFGLGIVAMSVVGAGAP</sequence>
<dbReference type="EMBL" id="AAMT01000006">
    <property type="protein sequence ID" value="EAQ13186.1"/>
    <property type="molecule type" value="Genomic_DNA"/>
</dbReference>
<name>A3VFS1_9RHOB</name>
<dbReference type="HOGENOM" id="CLU_015114_8_0_5"/>
<dbReference type="Proteomes" id="UP000002931">
    <property type="component" value="Unassembled WGS sequence"/>
</dbReference>
<evidence type="ECO:0000256" key="1">
    <source>
        <dbReference type="SAM" id="Phobius"/>
    </source>
</evidence>
<protein>
    <submittedName>
        <fullName evidence="2">Predicted divalent heavy-metal cations transporter</fullName>
    </submittedName>
</protein>
<feature type="transmembrane region" description="Helical" evidence="1">
    <location>
        <begin position="156"/>
        <end position="181"/>
    </location>
</feature>
<accession>A3VFS1</accession>
<dbReference type="eggNOG" id="COG0428">
    <property type="taxonomic scope" value="Bacteria"/>
</dbReference>
<reference evidence="2 3" key="1">
    <citation type="journal article" date="2010" name="J. Bacteriol.">
        <title>Genome sequences of Pelagibaca bermudensis HTCC2601T and Maritimibacter alkaliphilus HTCC2654T, the type strains of two marine Roseobacter genera.</title>
        <authorList>
            <person name="Thrash J.C."/>
            <person name="Cho J.C."/>
            <person name="Ferriera S."/>
            <person name="Johnson J."/>
            <person name="Vergin K.L."/>
            <person name="Giovannoni S.J."/>
        </authorList>
    </citation>
    <scope>NUCLEOTIDE SEQUENCE [LARGE SCALE GENOMIC DNA]</scope>
    <source>
        <strain evidence="2 3">HTCC2654</strain>
    </source>
</reference>